<dbReference type="AlphaFoldDB" id="A0AAV9NNL9"/>
<feature type="transmembrane region" description="Helical" evidence="1">
    <location>
        <begin position="66"/>
        <end position="89"/>
    </location>
</feature>
<keyword evidence="3" id="KW-1185">Reference proteome</keyword>
<evidence type="ECO:0000313" key="3">
    <source>
        <dbReference type="Proteomes" id="UP001358417"/>
    </source>
</evidence>
<dbReference type="GeneID" id="89973006"/>
<protein>
    <submittedName>
        <fullName evidence="2">Uncharacterized protein</fullName>
    </submittedName>
</protein>
<gene>
    <name evidence="2" type="ORF">LTR84_004828</name>
</gene>
<feature type="transmembrane region" description="Helical" evidence="1">
    <location>
        <begin position="109"/>
        <end position="127"/>
    </location>
</feature>
<dbReference type="RefSeq" id="XP_064711025.1">
    <property type="nucleotide sequence ID" value="XM_064848401.1"/>
</dbReference>
<keyword evidence="1" id="KW-0812">Transmembrane</keyword>
<sequence length="194" mass="21399">MATSPKWLHLRRSKTTQENSSSESKIQATLRSLKLQVFRHLTNFTKPAEPKKTAIYKDRAAASLHVLLHLPPVAGAITIVVFNLTSTFLGPVQINVLPTLQFVAKFLEILIQASIAAIVLAIIRLWAFGTNGLPYGGLIVPYRTQDISSLWSLEFWACLTAPGLRLRRKVLLGLILTTAIVLAPVVGPKDPTWL</sequence>
<name>A0AAV9NNL9_9EURO</name>
<feature type="transmembrane region" description="Helical" evidence="1">
    <location>
        <begin position="170"/>
        <end position="187"/>
    </location>
</feature>
<dbReference type="Proteomes" id="UP001358417">
    <property type="component" value="Unassembled WGS sequence"/>
</dbReference>
<evidence type="ECO:0000256" key="1">
    <source>
        <dbReference type="SAM" id="Phobius"/>
    </source>
</evidence>
<dbReference type="EMBL" id="JAVRRD010000002">
    <property type="protein sequence ID" value="KAK5062753.1"/>
    <property type="molecule type" value="Genomic_DNA"/>
</dbReference>
<comment type="caution">
    <text evidence="2">The sequence shown here is derived from an EMBL/GenBank/DDBJ whole genome shotgun (WGS) entry which is preliminary data.</text>
</comment>
<proteinExistence type="predicted"/>
<accession>A0AAV9NNL9</accession>
<organism evidence="2 3">
    <name type="scientific">Exophiala bonariae</name>
    <dbReference type="NCBI Taxonomy" id="1690606"/>
    <lineage>
        <taxon>Eukaryota</taxon>
        <taxon>Fungi</taxon>
        <taxon>Dikarya</taxon>
        <taxon>Ascomycota</taxon>
        <taxon>Pezizomycotina</taxon>
        <taxon>Eurotiomycetes</taxon>
        <taxon>Chaetothyriomycetidae</taxon>
        <taxon>Chaetothyriales</taxon>
        <taxon>Herpotrichiellaceae</taxon>
        <taxon>Exophiala</taxon>
    </lineage>
</organism>
<keyword evidence="1" id="KW-0472">Membrane</keyword>
<reference evidence="2 3" key="1">
    <citation type="submission" date="2023-08" db="EMBL/GenBank/DDBJ databases">
        <title>Black Yeasts Isolated from many extreme environments.</title>
        <authorList>
            <person name="Coleine C."/>
            <person name="Stajich J.E."/>
            <person name="Selbmann L."/>
        </authorList>
    </citation>
    <scope>NUCLEOTIDE SEQUENCE [LARGE SCALE GENOMIC DNA]</scope>
    <source>
        <strain evidence="2 3">CCFEE 5792</strain>
    </source>
</reference>
<keyword evidence="1" id="KW-1133">Transmembrane helix</keyword>
<evidence type="ECO:0000313" key="2">
    <source>
        <dbReference type="EMBL" id="KAK5062753.1"/>
    </source>
</evidence>